<keyword evidence="2" id="KW-1185">Reference proteome</keyword>
<sequence>MTTTRELLLIGGGAGVGKSSVGCDIRCTVLLTAEDATVRERLAHWEVGSRLAPHVDRSRATAEAPARSVHVATDGKSVVGIAHEVPAAAAW</sequence>
<dbReference type="Proteomes" id="UP001597168">
    <property type="component" value="Unassembled WGS sequence"/>
</dbReference>
<name>A0ABW3QR04_9PSEU</name>
<protein>
    <submittedName>
        <fullName evidence="1">Uncharacterized protein</fullName>
    </submittedName>
</protein>
<proteinExistence type="predicted"/>
<dbReference type="Gene3D" id="3.40.50.300">
    <property type="entry name" value="P-loop containing nucleotide triphosphate hydrolases"/>
    <property type="match status" value="1"/>
</dbReference>
<organism evidence="1 2">
    <name type="scientific">Saccharothrix hoggarensis</name>
    <dbReference type="NCBI Taxonomy" id="913853"/>
    <lineage>
        <taxon>Bacteria</taxon>
        <taxon>Bacillati</taxon>
        <taxon>Actinomycetota</taxon>
        <taxon>Actinomycetes</taxon>
        <taxon>Pseudonocardiales</taxon>
        <taxon>Pseudonocardiaceae</taxon>
        <taxon>Saccharothrix</taxon>
    </lineage>
</organism>
<reference evidence="2" key="1">
    <citation type="journal article" date="2019" name="Int. J. Syst. Evol. Microbiol.">
        <title>The Global Catalogue of Microorganisms (GCM) 10K type strain sequencing project: providing services to taxonomists for standard genome sequencing and annotation.</title>
        <authorList>
            <consortium name="The Broad Institute Genomics Platform"/>
            <consortium name="The Broad Institute Genome Sequencing Center for Infectious Disease"/>
            <person name="Wu L."/>
            <person name="Ma J."/>
        </authorList>
    </citation>
    <scope>NUCLEOTIDE SEQUENCE [LARGE SCALE GENOMIC DNA]</scope>
    <source>
        <strain evidence="2">CCUG 60214</strain>
    </source>
</reference>
<dbReference type="RefSeq" id="WP_380722078.1">
    <property type="nucleotide sequence ID" value="NZ_JBHTLK010000029.1"/>
</dbReference>
<accession>A0ABW3QR04</accession>
<evidence type="ECO:0000313" key="2">
    <source>
        <dbReference type="Proteomes" id="UP001597168"/>
    </source>
</evidence>
<gene>
    <name evidence="1" type="ORF">ACFQ3T_08595</name>
</gene>
<evidence type="ECO:0000313" key="1">
    <source>
        <dbReference type="EMBL" id="MFD1147182.1"/>
    </source>
</evidence>
<comment type="caution">
    <text evidence="1">The sequence shown here is derived from an EMBL/GenBank/DDBJ whole genome shotgun (WGS) entry which is preliminary data.</text>
</comment>
<dbReference type="EMBL" id="JBHTLK010000029">
    <property type="protein sequence ID" value="MFD1147182.1"/>
    <property type="molecule type" value="Genomic_DNA"/>
</dbReference>
<dbReference type="InterPro" id="IPR027417">
    <property type="entry name" value="P-loop_NTPase"/>
</dbReference>